<feature type="compositionally biased region" description="Basic and acidic residues" evidence="1">
    <location>
        <begin position="138"/>
        <end position="147"/>
    </location>
</feature>
<proteinExistence type="predicted"/>
<feature type="compositionally biased region" description="Low complexity" evidence="1">
    <location>
        <begin position="201"/>
        <end position="215"/>
    </location>
</feature>
<accession>A0A4Z1SU60</accession>
<dbReference type="VEuPathDB" id="GiardiaDB:GMRT_11153"/>
<feature type="region of interest" description="Disordered" evidence="1">
    <location>
        <begin position="440"/>
        <end position="467"/>
    </location>
</feature>
<comment type="caution">
    <text evidence="2">The sequence shown here is derived from an EMBL/GenBank/DDBJ whole genome shotgun (WGS) entry which is preliminary data.</text>
</comment>
<sequence length="740" mass="82404">MAFELATFMRLTQPRFKEYRPPDLTGLDLPALGTFTADLERLSQLANATPTEARKLLRRRETPDPKPVDVPPAVPVPPLEPSVNLSLSMSSVPVISPQFLQFKTVSPKPNSAKYRRHIPQAPSPTKYSTPSRRPVKRRSPESVRNDRLRMEELERRLQELEDERRYLDERPQRSPTILLLKEVETPTTVFKHNSPTDKGQSILPTALSSSSSPTIVESLAHSTRPLDRPPDSSFSPYDILSRPPQRHYAIPSIPEPLQATQEESFAKAAEHISRLQEDKVRLQAPTQLSIRREERRLTPPSSTERVRKQVMVDPQAIMSPHVIAHRPLTRQGQDDPFDSFTSHQIRTRRESNMFDEPSSSTHNVEQRPHEARKYNSTASTTAFPPSVDELIAAQNSLEELYRQKLRPARNSSNIFDQQYGMLQERRQRGSAADTAPVLAPEMPHNKTFDKPSTPHLQASPERGKTTDHIPKTSVAREVISTESPRIIAHLKTAITPKLLTADEVLARRDLKLSDVGFSMADTLVDRHEFVPIISSTIQGDEGAIQLVAAQSSSGMSARPTNVPMTKSITTASGQFLGKSVLDRNVLSVSTRLEGEGDYDESLAGSGRDALQRPLTPLLKREKPARSIKFEGLSELSDFTELSATAADSLLRTTGNIDRQCGIQLANLAELESALSESVLNAQGTSFSELSAGQASRKGRILRRNGKPGESRLRHNTVAGHDSSSDNVPVATHFLRRVREQ</sequence>
<name>A0A4Z1SU60_GIAMU</name>
<feature type="compositionally biased region" description="Basic residues" evidence="1">
    <location>
        <begin position="696"/>
        <end position="705"/>
    </location>
</feature>
<protein>
    <submittedName>
        <fullName evidence="2">Uncharacterized protein</fullName>
    </submittedName>
</protein>
<feature type="region of interest" description="Disordered" evidence="1">
    <location>
        <begin position="106"/>
        <end position="147"/>
    </location>
</feature>
<feature type="compositionally biased region" description="Basic and acidic residues" evidence="1">
    <location>
        <begin position="364"/>
        <end position="373"/>
    </location>
</feature>
<dbReference type="AlphaFoldDB" id="A0A4Z1SU60"/>
<feature type="region of interest" description="Disordered" evidence="1">
    <location>
        <begin position="688"/>
        <end position="729"/>
    </location>
</feature>
<feature type="region of interest" description="Disordered" evidence="1">
    <location>
        <begin position="189"/>
        <end position="235"/>
    </location>
</feature>
<feature type="region of interest" description="Disordered" evidence="1">
    <location>
        <begin position="329"/>
        <end position="381"/>
    </location>
</feature>
<gene>
    <name evidence="2" type="ORF">GMRT_11153</name>
</gene>
<evidence type="ECO:0000313" key="3">
    <source>
        <dbReference type="Proteomes" id="UP000315496"/>
    </source>
</evidence>
<dbReference type="OrthoDB" id="10254802at2759"/>
<dbReference type="EMBL" id="VDLU01000001">
    <property type="protein sequence ID" value="TNJ29384.1"/>
    <property type="molecule type" value="Genomic_DNA"/>
</dbReference>
<evidence type="ECO:0000256" key="1">
    <source>
        <dbReference type="SAM" id="MobiDB-lite"/>
    </source>
</evidence>
<reference evidence="2 3" key="1">
    <citation type="submission" date="2019-05" db="EMBL/GenBank/DDBJ databases">
        <title>The compact genome of Giardia muris reveals important steps in the evolution of intestinal protozoan parasites.</title>
        <authorList>
            <person name="Xu F."/>
            <person name="Jimenez-Gonzalez A."/>
            <person name="Einarsson E."/>
            <person name="Astvaldsson A."/>
            <person name="Peirasmaki D."/>
            <person name="Eckmann L."/>
            <person name="Andersson J.O."/>
            <person name="Svard S.G."/>
            <person name="Jerlstrom-Hultqvist J."/>
        </authorList>
    </citation>
    <scope>NUCLEOTIDE SEQUENCE [LARGE SCALE GENOMIC DNA]</scope>
    <source>
        <strain evidence="2 3">Roberts-Thomson</strain>
    </source>
</reference>
<feature type="compositionally biased region" description="Polar residues" evidence="1">
    <location>
        <begin position="189"/>
        <end position="199"/>
    </location>
</feature>
<keyword evidence="3" id="KW-1185">Reference proteome</keyword>
<evidence type="ECO:0000313" key="2">
    <source>
        <dbReference type="EMBL" id="TNJ29384.1"/>
    </source>
</evidence>
<organism evidence="2 3">
    <name type="scientific">Giardia muris</name>
    <dbReference type="NCBI Taxonomy" id="5742"/>
    <lineage>
        <taxon>Eukaryota</taxon>
        <taxon>Metamonada</taxon>
        <taxon>Diplomonadida</taxon>
        <taxon>Hexamitidae</taxon>
        <taxon>Giardiinae</taxon>
        <taxon>Giardia</taxon>
    </lineage>
</organism>
<dbReference type="Proteomes" id="UP000315496">
    <property type="component" value="Chromosome 1"/>
</dbReference>